<name>A0ABR7C6V8_9BACE</name>
<dbReference type="InterPro" id="IPR013783">
    <property type="entry name" value="Ig-like_fold"/>
</dbReference>
<keyword evidence="7" id="KW-1133">Transmembrane helix</keyword>
<dbReference type="Gene3D" id="3.40.50.2300">
    <property type="match status" value="1"/>
</dbReference>
<dbReference type="SUPFAM" id="SSF47384">
    <property type="entry name" value="Homodimeric domain of signal transducing histidine kinase"/>
    <property type="match status" value="1"/>
</dbReference>
<dbReference type="InterPro" id="IPR011110">
    <property type="entry name" value="Reg_prop"/>
</dbReference>
<comment type="caution">
    <text evidence="11">The sequence shown here is derived from an EMBL/GenBank/DDBJ whole genome shotgun (WGS) entry which is preliminary data.</text>
</comment>
<evidence type="ECO:0000256" key="7">
    <source>
        <dbReference type="SAM" id="Phobius"/>
    </source>
</evidence>
<dbReference type="Gene3D" id="2.60.40.10">
    <property type="entry name" value="Immunoglobulins"/>
    <property type="match status" value="1"/>
</dbReference>
<dbReference type="InterPro" id="IPR003594">
    <property type="entry name" value="HATPase_dom"/>
</dbReference>
<evidence type="ECO:0000256" key="3">
    <source>
        <dbReference type="ARBA" id="ARBA00022553"/>
    </source>
</evidence>
<dbReference type="InterPro" id="IPR036890">
    <property type="entry name" value="HATPase_C_sf"/>
</dbReference>
<dbReference type="CDD" id="cd00082">
    <property type="entry name" value="HisKA"/>
    <property type="match status" value="1"/>
</dbReference>
<dbReference type="InterPro" id="IPR036097">
    <property type="entry name" value="HisK_dim/P_sf"/>
</dbReference>
<keyword evidence="5" id="KW-0804">Transcription</keyword>
<dbReference type="PANTHER" id="PTHR43547:SF2">
    <property type="entry name" value="HYBRID SIGNAL TRANSDUCTION HISTIDINE KINASE C"/>
    <property type="match status" value="1"/>
</dbReference>
<dbReference type="Pfam" id="PF12833">
    <property type="entry name" value="HTH_18"/>
    <property type="match status" value="1"/>
</dbReference>
<dbReference type="Pfam" id="PF07495">
    <property type="entry name" value="Y_Y_Y"/>
    <property type="match status" value="1"/>
</dbReference>
<reference evidence="11 12" key="1">
    <citation type="submission" date="2020-08" db="EMBL/GenBank/DDBJ databases">
        <title>Genome public.</title>
        <authorList>
            <person name="Liu C."/>
            <person name="Sun Q."/>
        </authorList>
    </citation>
    <scope>NUCLEOTIDE SEQUENCE [LARGE SCALE GENOMIC DNA]</scope>
    <source>
        <strain evidence="11 12">M27</strain>
    </source>
</reference>
<feature type="domain" description="Histidine kinase" evidence="9">
    <location>
        <begin position="819"/>
        <end position="1034"/>
    </location>
</feature>
<dbReference type="EMBL" id="JACOOE010000001">
    <property type="protein sequence ID" value="MBC5603537.1"/>
    <property type="molecule type" value="Genomic_DNA"/>
</dbReference>
<dbReference type="Gene3D" id="2.130.10.10">
    <property type="entry name" value="YVTN repeat-like/Quinoprotein amine dehydrogenase"/>
    <property type="match status" value="2"/>
</dbReference>
<dbReference type="Pfam" id="PF07494">
    <property type="entry name" value="Reg_prop"/>
    <property type="match status" value="2"/>
</dbReference>
<dbReference type="CDD" id="cd17574">
    <property type="entry name" value="REC_OmpR"/>
    <property type="match status" value="1"/>
</dbReference>
<dbReference type="CDD" id="cd00075">
    <property type="entry name" value="HATPase"/>
    <property type="match status" value="1"/>
</dbReference>
<dbReference type="InterPro" id="IPR004358">
    <property type="entry name" value="Sig_transdc_His_kin-like_C"/>
</dbReference>
<keyword evidence="7" id="KW-0472">Membrane</keyword>
<dbReference type="InterPro" id="IPR013658">
    <property type="entry name" value="SGL"/>
</dbReference>
<feature type="transmembrane region" description="Helical" evidence="7">
    <location>
        <begin position="761"/>
        <end position="783"/>
    </location>
</feature>
<feature type="domain" description="HTH araC/xylS-type" evidence="8">
    <location>
        <begin position="1234"/>
        <end position="1334"/>
    </location>
</feature>
<dbReference type="SMART" id="SM00342">
    <property type="entry name" value="HTH_ARAC"/>
    <property type="match status" value="1"/>
</dbReference>
<dbReference type="Pfam" id="PF00072">
    <property type="entry name" value="Response_reg"/>
    <property type="match status" value="1"/>
</dbReference>
<sequence>MKHILTIILLSLYLIISLDVNAQDIEFRHLSTADGLTHFSVISLYQDERDFIWCGTRNGVSLYNGREFKEYRYHKGDTTSLFCNTITAITGDRAGHVFLHTVLGMALFDMTSEKFSVLFKGDVSAMLYDDRLYFACNNVIYTYDGGKVNQYYELPDRTNQIVSLNRNDGRLYIGTERNGLYLLSADNKLQHPIQRGKIGSIFKDSRKRLWVGSWDSGLYLFSNDSIMHYRHQANETGSISSDFIRVCCEDSQGHIWIGTFNGLNRFDEKSQTFVSYLRREEKSGNLYYSVWSLLCDHQGTLWIGTYHGGLCCINPQKEIFHHFHASQQEQKGLSYSTVGKMTEDNRNNIWICTDGGGLNMYNPQSGSFKWYFHNDSRNSISHDNTRAFWYDSDKDVLWIGTHLGGLSRLDLKTDVFTNYYAKESRKGDLRTNIISTIIPYKGKLILATQGGVMLFDPATGNYEQLFSGPDGISTIQRVNDLLIDHRGILWIVGSDGIYSYRFEDGKMTYYQSDPSKPGTLCSPHIHTLYLDSRHNLWICSADSGIDLYNYETDSFENFSGLSGDCVYGVCELLSGNLLALTNRGISLLGMRDKEGTGLIVLSEWPMKTINENSVFQSKDSTIYVGRVDGMISFKESDLLHPSVFFHIFPYRLLVNGHEIEVGDDTGILKESITIAKKIVLKSSQSVFTIGYAASNYLPGEPEHLVYQLKGFSDIWTPLRDSREITYTNLKPGSYTLIVKSIALTGDAIPESSLEIEILPPWYLTIWTYLFYVIFAVLTVYYLIRVYHNRIKLQESLKYERQHTHDVEELNQSKLRFFTNVSHEFRTPLTLIIGQMETLLQGKLLSPPVYQKFFSVYKNSIQLKELISELLDFRKQEQGYMKMKVCENDIASFLFENYLLFKEYADTKGIQMIFEKPDQPVSLWYNAKQMQKVINNILSNALKYTSCGGVVTLSVCEDGDDVLMEIADNGCGIDAQEIDKIFDRFYQSNPSDSSTGTGVGLALTKSIVELHGGTIKASGAKGEGMTFTIRLKRGKEHFLPEQLEEETSDVTNGYLQDYNTEEMPLPLLLDDDMAVEGEIIQEKENDLRMLVVEDNKQLRELLVQIFAPFYSVVSAEDGEEGLEKVKAETFNIIISDIVMPKLSGIDLCKEIKNNMETCHIPVILLTARMGVEHNLEGLRIGADDYITKPFNVPILISRCNNIVKNRLMLQEKFSKQPFVGPQVLSSNPLDKEFLDEVIEIIEKHLSDSKFNVDVLVSEMLIGRTRLFHKLKAITGQTPSDFISNIRLKKAAFWLKNNPEFNISEIAYRTGYTSARYFSKSFKEKYGLIPSEYRKEPFEPNQETDVSVFE</sequence>
<protein>
    <recommendedName>
        <fullName evidence="2">histidine kinase</fullName>
        <ecNumber evidence="2">2.7.13.3</ecNumber>
    </recommendedName>
</protein>
<dbReference type="InterPro" id="IPR015943">
    <property type="entry name" value="WD40/YVTN_repeat-like_dom_sf"/>
</dbReference>
<dbReference type="SUPFAM" id="SSF50998">
    <property type="entry name" value="Quinoprotein alcohol dehydrogenase-like"/>
    <property type="match status" value="1"/>
</dbReference>
<dbReference type="SUPFAM" id="SSF55874">
    <property type="entry name" value="ATPase domain of HSP90 chaperone/DNA topoisomerase II/histidine kinase"/>
    <property type="match status" value="1"/>
</dbReference>
<proteinExistence type="predicted"/>
<evidence type="ECO:0000259" key="10">
    <source>
        <dbReference type="PROSITE" id="PS50110"/>
    </source>
</evidence>
<dbReference type="PRINTS" id="PR00344">
    <property type="entry name" value="BCTRLSENSOR"/>
</dbReference>
<accession>A0ABR7C6V8</accession>
<dbReference type="Gene3D" id="1.10.287.130">
    <property type="match status" value="1"/>
</dbReference>
<dbReference type="SUPFAM" id="SSF46689">
    <property type="entry name" value="Homeodomain-like"/>
    <property type="match status" value="1"/>
</dbReference>
<dbReference type="InterPro" id="IPR011006">
    <property type="entry name" value="CheY-like_superfamily"/>
</dbReference>
<keyword evidence="3 6" id="KW-0597">Phosphoprotein</keyword>
<dbReference type="PROSITE" id="PS01124">
    <property type="entry name" value="HTH_ARAC_FAMILY_2"/>
    <property type="match status" value="1"/>
</dbReference>
<dbReference type="PROSITE" id="PS50110">
    <property type="entry name" value="RESPONSE_REGULATORY"/>
    <property type="match status" value="1"/>
</dbReference>
<dbReference type="InterPro" id="IPR001789">
    <property type="entry name" value="Sig_transdc_resp-reg_receiver"/>
</dbReference>
<dbReference type="Pfam" id="PF02518">
    <property type="entry name" value="HATPase_c"/>
    <property type="match status" value="1"/>
</dbReference>
<evidence type="ECO:0000259" key="8">
    <source>
        <dbReference type="PROSITE" id="PS01124"/>
    </source>
</evidence>
<evidence type="ECO:0000256" key="6">
    <source>
        <dbReference type="PROSITE-ProRule" id="PRU00169"/>
    </source>
</evidence>
<feature type="modified residue" description="4-aspartylphosphate" evidence="6">
    <location>
        <position position="1135"/>
    </location>
</feature>
<dbReference type="Proteomes" id="UP000600600">
    <property type="component" value="Unassembled WGS sequence"/>
</dbReference>
<dbReference type="SMART" id="SM00387">
    <property type="entry name" value="HATPase_c"/>
    <property type="match status" value="1"/>
</dbReference>
<dbReference type="SMART" id="SM00388">
    <property type="entry name" value="HisKA"/>
    <property type="match status" value="1"/>
</dbReference>
<dbReference type="Gene3D" id="1.10.10.60">
    <property type="entry name" value="Homeodomain-like"/>
    <property type="match status" value="1"/>
</dbReference>
<gene>
    <name evidence="11" type="ORF">H8S67_02450</name>
</gene>
<evidence type="ECO:0000256" key="5">
    <source>
        <dbReference type="ARBA" id="ARBA00023163"/>
    </source>
</evidence>
<evidence type="ECO:0000256" key="2">
    <source>
        <dbReference type="ARBA" id="ARBA00012438"/>
    </source>
</evidence>
<evidence type="ECO:0000259" key="9">
    <source>
        <dbReference type="PROSITE" id="PS50109"/>
    </source>
</evidence>
<dbReference type="PROSITE" id="PS50109">
    <property type="entry name" value="HIS_KIN"/>
    <property type="match status" value="1"/>
</dbReference>
<comment type="catalytic activity">
    <reaction evidence="1">
        <text>ATP + protein L-histidine = ADP + protein N-phospho-L-histidine.</text>
        <dbReference type="EC" id="2.7.13.3"/>
    </reaction>
</comment>
<dbReference type="SUPFAM" id="SSF63829">
    <property type="entry name" value="Calcium-dependent phosphotriesterase"/>
    <property type="match status" value="1"/>
</dbReference>
<dbReference type="RefSeq" id="WP_186966289.1">
    <property type="nucleotide sequence ID" value="NZ_JACOOE010000001.1"/>
</dbReference>
<dbReference type="InterPro" id="IPR009057">
    <property type="entry name" value="Homeodomain-like_sf"/>
</dbReference>
<dbReference type="Pfam" id="PF08450">
    <property type="entry name" value="SGL"/>
    <property type="match status" value="1"/>
</dbReference>
<dbReference type="InterPro" id="IPR011123">
    <property type="entry name" value="Y_Y_Y"/>
</dbReference>
<evidence type="ECO:0000256" key="4">
    <source>
        <dbReference type="ARBA" id="ARBA00023015"/>
    </source>
</evidence>
<dbReference type="EC" id="2.7.13.3" evidence="2"/>
<dbReference type="PANTHER" id="PTHR43547">
    <property type="entry name" value="TWO-COMPONENT HISTIDINE KINASE"/>
    <property type="match status" value="1"/>
</dbReference>
<keyword evidence="12" id="KW-1185">Reference proteome</keyword>
<dbReference type="Gene3D" id="3.30.565.10">
    <property type="entry name" value="Histidine kinase-like ATPase, C-terminal domain"/>
    <property type="match status" value="1"/>
</dbReference>
<evidence type="ECO:0000313" key="12">
    <source>
        <dbReference type="Proteomes" id="UP000600600"/>
    </source>
</evidence>
<keyword evidence="4" id="KW-0805">Transcription regulation</keyword>
<dbReference type="InterPro" id="IPR018060">
    <property type="entry name" value="HTH_AraC"/>
</dbReference>
<feature type="domain" description="Response regulatory" evidence="10">
    <location>
        <begin position="1087"/>
        <end position="1202"/>
    </location>
</feature>
<dbReference type="InterPro" id="IPR011047">
    <property type="entry name" value="Quinoprotein_ADH-like_sf"/>
</dbReference>
<dbReference type="InterPro" id="IPR003661">
    <property type="entry name" value="HisK_dim/P_dom"/>
</dbReference>
<dbReference type="InterPro" id="IPR005467">
    <property type="entry name" value="His_kinase_dom"/>
</dbReference>
<dbReference type="Pfam" id="PF00512">
    <property type="entry name" value="HisKA"/>
    <property type="match status" value="1"/>
</dbReference>
<organism evidence="11 12">
    <name type="scientific">Bacteroides difficilis</name>
    <dbReference type="NCBI Taxonomy" id="2763021"/>
    <lineage>
        <taxon>Bacteria</taxon>
        <taxon>Pseudomonadati</taxon>
        <taxon>Bacteroidota</taxon>
        <taxon>Bacteroidia</taxon>
        <taxon>Bacteroidales</taxon>
        <taxon>Bacteroidaceae</taxon>
        <taxon>Bacteroides</taxon>
    </lineage>
</organism>
<dbReference type="SMART" id="SM00448">
    <property type="entry name" value="REC"/>
    <property type="match status" value="1"/>
</dbReference>
<evidence type="ECO:0000256" key="1">
    <source>
        <dbReference type="ARBA" id="ARBA00000085"/>
    </source>
</evidence>
<dbReference type="SUPFAM" id="SSF52172">
    <property type="entry name" value="CheY-like"/>
    <property type="match status" value="1"/>
</dbReference>
<keyword evidence="7" id="KW-0812">Transmembrane</keyword>
<evidence type="ECO:0000313" key="11">
    <source>
        <dbReference type="EMBL" id="MBC5603537.1"/>
    </source>
</evidence>